<evidence type="ECO:0000313" key="3">
    <source>
        <dbReference type="Proteomes" id="UP001165082"/>
    </source>
</evidence>
<dbReference type="AlphaFoldDB" id="A0A9W7A770"/>
<evidence type="ECO:0000313" key="2">
    <source>
        <dbReference type="EMBL" id="GMH63159.1"/>
    </source>
</evidence>
<accession>A0A9W7A770</accession>
<sequence>MILGQPGGGMFRELHLAYVPPSSVSAYSSMLGRNPKISFLVDPSASTWLEPLSVDVVEGGVRRVVDYLSYGGSPKGQVVVKFESAEKRDAFLKQMQKALGRKMWGTLKVEREKGAANLPGSTGANLGETPGTFKSSGAGIGGIIRRRKEKHTMESNLASTA</sequence>
<reference evidence="2" key="1">
    <citation type="submission" date="2022-07" db="EMBL/GenBank/DDBJ databases">
        <title>Genome analysis of Parmales, a sister group of diatoms, reveals the evolutionary specialization of diatoms from phago-mixotrophs to photoautotrophs.</title>
        <authorList>
            <person name="Ban H."/>
            <person name="Sato S."/>
            <person name="Yoshikawa S."/>
            <person name="Kazumasa Y."/>
            <person name="Nakamura Y."/>
            <person name="Ichinomiya M."/>
            <person name="Saitoh K."/>
            <person name="Sato N."/>
            <person name="Blanc-Mathieu R."/>
            <person name="Endo H."/>
            <person name="Kuwata A."/>
            <person name="Ogata H."/>
        </authorList>
    </citation>
    <scope>NUCLEOTIDE SEQUENCE</scope>
</reference>
<name>A0A9W7A770_9STRA</name>
<dbReference type="Proteomes" id="UP001165082">
    <property type="component" value="Unassembled WGS sequence"/>
</dbReference>
<keyword evidence="3" id="KW-1185">Reference proteome</keyword>
<comment type="caution">
    <text evidence="2">The sequence shown here is derived from an EMBL/GenBank/DDBJ whole genome shotgun (WGS) entry which is preliminary data.</text>
</comment>
<protein>
    <submittedName>
        <fullName evidence="2">Uncharacterized protein</fullName>
    </submittedName>
</protein>
<feature type="region of interest" description="Disordered" evidence="1">
    <location>
        <begin position="116"/>
        <end position="140"/>
    </location>
</feature>
<feature type="non-terminal residue" evidence="2">
    <location>
        <position position="161"/>
    </location>
</feature>
<gene>
    <name evidence="2" type="ORF">TrRE_jg1887</name>
</gene>
<proteinExistence type="predicted"/>
<organism evidence="2 3">
    <name type="scientific">Triparma retinervis</name>
    <dbReference type="NCBI Taxonomy" id="2557542"/>
    <lineage>
        <taxon>Eukaryota</taxon>
        <taxon>Sar</taxon>
        <taxon>Stramenopiles</taxon>
        <taxon>Ochrophyta</taxon>
        <taxon>Bolidophyceae</taxon>
        <taxon>Parmales</taxon>
        <taxon>Triparmaceae</taxon>
        <taxon>Triparma</taxon>
    </lineage>
</organism>
<evidence type="ECO:0000256" key="1">
    <source>
        <dbReference type="SAM" id="MobiDB-lite"/>
    </source>
</evidence>
<dbReference type="EMBL" id="BRXZ01003848">
    <property type="protein sequence ID" value="GMH63159.1"/>
    <property type="molecule type" value="Genomic_DNA"/>
</dbReference>